<evidence type="ECO:0000256" key="5">
    <source>
        <dbReference type="ARBA" id="ARBA00022989"/>
    </source>
</evidence>
<dbReference type="EMBL" id="BFAA01006164">
    <property type="protein sequence ID" value="GCB59938.1"/>
    <property type="molecule type" value="Genomic_DNA"/>
</dbReference>
<evidence type="ECO:0000256" key="7">
    <source>
        <dbReference type="ARBA" id="ARBA00023136"/>
    </source>
</evidence>
<protein>
    <recommendedName>
        <fullName evidence="11">Receptor ligand binding region domain-containing protein</fullName>
    </recommendedName>
</protein>
<evidence type="ECO:0000256" key="10">
    <source>
        <dbReference type="ARBA" id="ARBA00023224"/>
    </source>
</evidence>
<gene>
    <name evidence="12" type="ORF">scyTo_0012636</name>
</gene>
<evidence type="ECO:0000313" key="12">
    <source>
        <dbReference type="EMBL" id="GCB59938.1"/>
    </source>
</evidence>
<dbReference type="GO" id="GO:0005886">
    <property type="term" value="C:plasma membrane"/>
    <property type="evidence" value="ECO:0007669"/>
    <property type="project" value="UniProtKB-SubCell"/>
</dbReference>
<dbReference type="FunFam" id="3.40.50.2300:FF:000016">
    <property type="entry name" value="Taste 1 receptor member 2"/>
    <property type="match status" value="1"/>
</dbReference>
<evidence type="ECO:0000256" key="2">
    <source>
        <dbReference type="ARBA" id="ARBA00022475"/>
    </source>
</evidence>
<evidence type="ECO:0000256" key="6">
    <source>
        <dbReference type="ARBA" id="ARBA00023040"/>
    </source>
</evidence>
<evidence type="ECO:0000313" key="13">
    <source>
        <dbReference type="Proteomes" id="UP000288216"/>
    </source>
</evidence>
<evidence type="ECO:0000259" key="11">
    <source>
        <dbReference type="Pfam" id="PF01094"/>
    </source>
</evidence>
<dbReference type="GO" id="GO:0004930">
    <property type="term" value="F:G protein-coupled receptor activity"/>
    <property type="evidence" value="ECO:0007669"/>
    <property type="project" value="UniProtKB-KW"/>
</dbReference>
<dbReference type="InterPro" id="IPR028082">
    <property type="entry name" value="Peripla_BP_I"/>
</dbReference>
<dbReference type="Gene3D" id="3.40.50.2300">
    <property type="match status" value="2"/>
</dbReference>
<evidence type="ECO:0000256" key="4">
    <source>
        <dbReference type="ARBA" id="ARBA00022729"/>
    </source>
</evidence>
<keyword evidence="10" id="KW-0807">Transducer</keyword>
<keyword evidence="7" id="KW-0472">Membrane</keyword>
<feature type="domain" description="Receptor ligand binding region" evidence="11">
    <location>
        <begin position="2"/>
        <end position="193"/>
    </location>
</feature>
<organism evidence="12 13">
    <name type="scientific">Scyliorhinus torazame</name>
    <name type="common">Cloudy catshark</name>
    <name type="synonym">Catulus torazame</name>
    <dbReference type="NCBI Taxonomy" id="75743"/>
    <lineage>
        <taxon>Eukaryota</taxon>
        <taxon>Metazoa</taxon>
        <taxon>Chordata</taxon>
        <taxon>Craniata</taxon>
        <taxon>Vertebrata</taxon>
        <taxon>Chondrichthyes</taxon>
        <taxon>Elasmobranchii</taxon>
        <taxon>Galeomorphii</taxon>
        <taxon>Galeoidea</taxon>
        <taxon>Carcharhiniformes</taxon>
        <taxon>Scyliorhinidae</taxon>
        <taxon>Scyliorhinus</taxon>
    </lineage>
</organism>
<dbReference type="OrthoDB" id="5984008at2759"/>
<evidence type="ECO:0000256" key="3">
    <source>
        <dbReference type="ARBA" id="ARBA00022692"/>
    </source>
</evidence>
<evidence type="ECO:0000256" key="8">
    <source>
        <dbReference type="ARBA" id="ARBA00023170"/>
    </source>
</evidence>
<accession>A0A401NG83</accession>
<sequence length="203" mass="22823">MYGRRGIEHFTNLASKSGICIAYEELIPLNLPGSELQRKMVSVINNIVYSRVNVTAVFADEEYAKTLMTIILEQNVTGKVWIASEAWITSKIVARSPNISSIGTILGVAIKSSYIPGFKYYTALAHSHLKSQKCRSDHKSLEEEECKEQSVSEGAAIVEDMQRISFNIYSAVYAVAHALHHLLRCDIGICTRRTVYPWQVRRV</sequence>
<dbReference type="InterPro" id="IPR000068">
    <property type="entry name" value="GPCR_3_Ca_sens_rcpt-rel"/>
</dbReference>
<dbReference type="Pfam" id="PF01094">
    <property type="entry name" value="ANF_receptor"/>
    <property type="match status" value="1"/>
</dbReference>
<keyword evidence="3" id="KW-0812">Transmembrane</keyword>
<dbReference type="PANTHER" id="PTHR24061:SF3">
    <property type="entry name" value="TASTE RECEPTOR TYPE 1 MEMBER 1"/>
    <property type="match status" value="1"/>
</dbReference>
<evidence type="ECO:0000256" key="9">
    <source>
        <dbReference type="ARBA" id="ARBA00023180"/>
    </source>
</evidence>
<reference evidence="12 13" key="1">
    <citation type="journal article" date="2018" name="Nat. Ecol. Evol.">
        <title>Shark genomes provide insights into elasmobranch evolution and the origin of vertebrates.</title>
        <authorList>
            <person name="Hara Y"/>
            <person name="Yamaguchi K"/>
            <person name="Onimaru K"/>
            <person name="Kadota M"/>
            <person name="Koyanagi M"/>
            <person name="Keeley SD"/>
            <person name="Tatsumi K"/>
            <person name="Tanaka K"/>
            <person name="Motone F"/>
            <person name="Kageyama Y"/>
            <person name="Nozu R"/>
            <person name="Adachi N"/>
            <person name="Nishimura O"/>
            <person name="Nakagawa R"/>
            <person name="Tanegashima C"/>
            <person name="Kiyatake I"/>
            <person name="Matsumoto R"/>
            <person name="Murakumo K"/>
            <person name="Nishida K"/>
            <person name="Terakita A"/>
            <person name="Kuratani S"/>
            <person name="Sato K"/>
            <person name="Hyodo S Kuraku.S."/>
        </authorList>
    </citation>
    <scope>NUCLEOTIDE SEQUENCE [LARGE SCALE GENOMIC DNA]</scope>
</reference>
<keyword evidence="8" id="KW-0675">Receptor</keyword>
<dbReference type="InterPro" id="IPR001828">
    <property type="entry name" value="ANF_lig-bd_rcpt"/>
</dbReference>
<comment type="caution">
    <text evidence="12">The sequence shown here is derived from an EMBL/GenBank/DDBJ whole genome shotgun (WGS) entry which is preliminary data.</text>
</comment>
<dbReference type="SUPFAM" id="SSF53822">
    <property type="entry name" value="Periplasmic binding protein-like I"/>
    <property type="match status" value="1"/>
</dbReference>
<proteinExistence type="predicted"/>
<keyword evidence="2" id="KW-1003">Cell membrane</keyword>
<dbReference type="STRING" id="75743.A0A401NG83"/>
<keyword evidence="4" id="KW-0732">Signal</keyword>
<keyword evidence="5" id="KW-1133">Transmembrane helix</keyword>
<dbReference type="PANTHER" id="PTHR24061">
    <property type="entry name" value="CALCIUM-SENSING RECEPTOR-RELATED"/>
    <property type="match status" value="1"/>
</dbReference>
<keyword evidence="13" id="KW-1185">Reference proteome</keyword>
<name>A0A401NG83_SCYTO</name>
<keyword evidence="6" id="KW-0297">G-protein coupled receptor</keyword>
<dbReference type="AlphaFoldDB" id="A0A401NG83"/>
<comment type="subcellular location">
    <subcellularLocation>
        <location evidence="1">Cell membrane</location>
        <topology evidence="1">Multi-pass membrane protein</topology>
    </subcellularLocation>
</comment>
<dbReference type="Proteomes" id="UP000288216">
    <property type="component" value="Unassembled WGS sequence"/>
</dbReference>
<evidence type="ECO:0000256" key="1">
    <source>
        <dbReference type="ARBA" id="ARBA00004651"/>
    </source>
</evidence>
<keyword evidence="9" id="KW-0325">Glycoprotein</keyword>